<dbReference type="PANTHER" id="PTHR30087:SF1">
    <property type="entry name" value="HYPOTHETICAL CYTOSOLIC PROTEIN"/>
    <property type="match status" value="1"/>
</dbReference>
<name>F3YVI2_DESAF</name>
<dbReference type="KEGG" id="daf:Desaf_0362"/>
<reference evidence="1 2" key="1">
    <citation type="journal article" date="2011" name="J. Bacteriol.">
        <title>Genome sequence of the mercury-methylating and pleomorphic Desulfovibrio africanus Strain Walvis Bay.</title>
        <authorList>
            <person name="Brown S.D."/>
            <person name="Wall J.D."/>
            <person name="Kucken A.M."/>
            <person name="Gilmour C.C."/>
            <person name="Podar M."/>
            <person name="Brandt C.C."/>
            <person name="Teshima H."/>
            <person name="Detter J.C."/>
            <person name="Han C.S."/>
            <person name="Land M.L."/>
            <person name="Lucas S."/>
            <person name="Han J."/>
            <person name="Pennacchio L."/>
            <person name="Nolan M."/>
            <person name="Pitluck S."/>
            <person name="Woyke T."/>
            <person name="Goodwin L."/>
            <person name="Palumbo A.V."/>
            <person name="Elias D.A."/>
        </authorList>
    </citation>
    <scope>NUCLEOTIDE SEQUENCE [LARGE SCALE GENOMIC DNA]</scope>
    <source>
        <strain evidence="1 2">Walvis Bay</strain>
    </source>
</reference>
<dbReference type="RefSeq" id="WP_014258567.1">
    <property type="nucleotide sequence ID" value="NC_016629.1"/>
</dbReference>
<evidence type="ECO:0000313" key="2">
    <source>
        <dbReference type="Proteomes" id="UP000007844"/>
    </source>
</evidence>
<protein>
    <submittedName>
        <fullName evidence="1">Uncharacterized protein</fullName>
    </submittedName>
</protein>
<dbReference type="AlphaFoldDB" id="F3YVI2"/>
<dbReference type="Pfam" id="PF04463">
    <property type="entry name" value="2-thiour_desulf"/>
    <property type="match status" value="1"/>
</dbReference>
<evidence type="ECO:0000313" key="1">
    <source>
        <dbReference type="EMBL" id="EGJ48718.1"/>
    </source>
</evidence>
<dbReference type="EMBL" id="CP003221">
    <property type="protein sequence ID" value="EGJ48718.1"/>
    <property type="molecule type" value="Genomic_DNA"/>
</dbReference>
<dbReference type="HOGENOM" id="CLU_076318_2_0_7"/>
<sequence>MSEIRPAIVVSRCLMGEAVRYDGSHKHAPEIIAALTSRFALIPVCPEVEAGMPTPRETMDFQGDPRRPAVIGKISRRDFAPLLHDWSRAKLAALAGLSELAVCGFFLKFNSPSCAAVTRKPVFDLYGRPRGETFGIFAGLAMRAFPGAAFGDEFSLAATQGMEKFMALAQARIQAKVQGYHHRATQESAP</sequence>
<organism evidence="1 2">
    <name type="scientific">Desulfocurvibacter africanus subsp. africanus str. Walvis Bay</name>
    <dbReference type="NCBI Taxonomy" id="690850"/>
    <lineage>
        <taxon>Bacteria</taxon>
        <taxon>Pseudomonadati</taxon>
        <taxon>Thermodesulfobacteriota</taxon>
        <taxon>Desulfovibrionia</taxon>
        <taxon>Desulfovibrionales</taxon>
        <taxon>Desulfovibrionaceae</taxon>
        <taxon>Desulfocurvibacter</taxon>
    </lineage>
</organism>
<gene>
    <name evidence="1" type="ORF">Desaf_0362</name>
</gene>
<proteinExistence type="predicted"/>
<dbReference type="PANTHER" id="PTHR30087">
    <property type="entry name" value="INNER MEMBRANE PROTEIN"/>
    <property type="match status" value="1"/>
</dbReference>
<dbReference type="eggNOG" id="COG1683">
    <property type="taxonomic scope" value="Bacteria"/>
</dbReference>
<dbReference type="Proteomes" id="UP000007844">
    <property type="component" value="Chromosome"/>
</dbReference>
<accession>F3YVI2</accession>
<dbReference type="InterPro" id="IPR007553">
    <property type="entry name" value="2-thiour_desulf"/>
</dbReference>
<dbReference type="STRING" id="690850.Desaf_0362"/>
<keyword evidence="2" id="KW-1185">Reference proteome</keyword>